<organism evidence="5 6">
    <name type="scientific">Carassius auratus</name>
    <name type="common">Goldfish</name>
    <dbReference type="NCBI Taxonomy" id="7957"/>
    <lineage>
        <taxon>Eukaryota</taxon>
        <taxon>Metazoa</taxon>
        <taxon>Chordata</taxon>
        <taxon>Craniata</taxon>
        <taxon>Vertebrata</taxon>
        <taxon>Euteleostomi</taxon>
        <taxon>Actinopterygii</taxon>
        <taxon>Neopterygii</taxon>
        <taxon>Teleostei</taxon>
        <taxon>Ostariophysi</taxon>
        <taxon>Cypriniformes</taxon>
        <taxon>Cyprinidae</taxon>
        <taxon>Cyprininae</taxon>
        <taxon>Carassius</taxon>
    </lineage>
</organism>
<feature type="signal peptide" evidence="3">
    <location>
        <begin position="1"/>
        <end position="20"/>
    </location>
</feature>
<dbReference type="RefSeq" id="XP_026054828.1">
    <property type="nucleotide sequence ID" value="XM_026199043.1"/>
</dbReference>
<dbReference type="Pfam" id="PF07686">
    <property type="entry name" value="V-set"/>
    <property type="match status" value="2"/>
</dbReference>
<feature type="domain" description="Immunoglobulin" evidence="4">
    <location>
        <begin position="239"/>
        <end position="350"/>
    </location>
</feature>
<dbReference type="AlphaFoldDB" id="A0A6P6J5X6"/>
<keyword evidence="2" id="KW-0472">Membrane</keyword>
<dbReference type="PANTHER" id="PTHR21063:SF4">
    <property type="entry name" value="CD48 ANTIGEN-RELATED"/>
    <property type="match status" value="1"/>
</dbReference>
<dbReference type="PANTHER" id="PTHR21063">
    <property type="entry name" value="LFA-3"/>
    <property type="match status" value="1"/>
</dbReference>
<reference evidence="6" key="1">
    <citation type="submission" date="2025-08" db="UniProtKB">
        <authorList>
            <consortium name="RefSeq"/>
        </authorList>
    </citation>
    <scope>IDENTIFICATION</scope>
    <source>
        <strain evidence="6">Wakin</strain>
        <tissue evidence="6">Muscle</tissue>
    </source>
</reference>
<dbReference type="GeneID" id="113040792"/>
<evidence type="ECO:0000313" key="5">
    <source>
        <dbReference type="Proteomes" id="UP000515129"/>
    </source>
</evidence>
<feature type="domain" description="Immunoglobulin" evidence="4">
    <location>
        <begin position="25"/>
        <end position="124"/>
    </location>
</feature>
<dbReference type="Gene3D" id="2.60.40.10">
    <property type="entry name" value="Immunoglobulins"/>
    <property type="match status" value="3"/>
</dbReference>
<feature type="chain" id="PRO_5027714864" evidence="3">
    <location>
        <begin position="21"/>
        <end position="488"/>
    </location>
</feature>
<accession>A0A6P6J5X6</accession>
<dbReference type="InterPro" id="IPR003599">
    <property type="entry name" value="Ig_sub"/>
</dbReference>
<dbReference type="KEGG" id="caua:113040792"/>
<dbReference type="InterPro" id="IPR036179">
    <property type="entry name" value="Ig-like_dom_sf"/>
</dbReference>
<evidence type="ECO:0000256" key="1">
    <source>
        <dbReference type="SAM" id="MobiDB-lite"/>
    </source>
</evidence>
<feature type="transmembrane region" description="Helical" evidence="2">
    <location>
        <begin position="352"/>
        <end position="378"/>
    </location>
</feature>
<dbReference type="InterPro" id="IPR013106">
    <property type="entry name" value="Ig_V-set"/>
</dbReference>
<protein>
    <submittedName>
        <fullName evidence="6">Carcinoembryonic antigen-related cell adhesion molecule 1-like</fullName>
    </submittedName>
</protein>
<dbReference type="OrthoDB" id="8945202at2759"/>
<keyword evidence="2" id="KW-0812">Transmembrane</keyword>
<gene>
    <name evidence="6" type="primary">LOC113040792</name>
</gene>
<dbReference type="SMART" id="SM00409">
    <property type="entry name" value="IG"/>
    <property type="match status" value="3"/>
</dbReference>
<feature type="region of interest" description="Disordered" evidence="1">
    <location>
        <begin position="467"/>
        <end position="488"/>
    </location>
</feature>
<evidence type="ECO:0000256" key="2">
    <source>
        <dbReference type="SAM" id="Phobius"/>
    </source>
</evidence>
<evidence type="ECO:0000259" key="4">
    <source>
        <dbReference type="SMART" id="SM00409"/>
    </source>
</evidence>
<evidence type="ECO:0000256" key="3">
    <source>
        <dbReference type="SAM" id="SignalP"/>
    </source>
</evidence>
<keyword evidence="2" id="KW-1133">Transmembrane helix</keyword>
<dbReference type="Proteomes" id="UP000515129">
    <property type="component" value="Chromosome 22"/>
</dbReference>
<feature type="domain" description="Immunoglobulin" evidence="4">
    <location>
        <begin position="130"/>
        <end position="230"/>
    </location>
</feature>
<sequence>MKVSVLLGVCALFLSAVSSAGEEVVSVSVPVEGDQVTLNTDVTLTPQQIIKWYFDNTRIAQINGGQSFICEDAECPERFRDRLKLDHQTGSLTIMNTRTTDSGLYRLQIISNSISDKTFNVTVIGASGADRGKCVMEGDSVTLNTDVKTNQNDRIKWFYNDTRIAQITGDLICTDVECNEGTERFRDRLKLDHQTGSLTIMNIRNTDAGLYHLQIISSTSSDKIFSVSVCDVPAADREEVTKSVKEGESVTLDPAVGRIAYNVMKWYFNDIVITEITGDQSKICADEECKERFRDRLKLDHQTGSLTITNTRTTDSGEYQLEIVSSRFSIHRRRRSIGVTSVKRFSVSVIELGLSSGAIAGIVLAVLCVAAAAVVVVYNNRIPSTATQVPGEEVVSFCSAAGHHQEKYLDMFVEYPGSVYDAMVLKNSSIYTGGLYPPAGKHILGDVLHNLSLLNEDIVDPEVVEDHDDDTLEPQNTEASTGEMCGTI</sequence>
<name>A0A6P6J5X6_CARAU</name>
<keyword evidence="3" id="KW-0732">Signal</keyword>
<dbReference type="InterPro" id="IPR013783">
    <property type="entry name" value="Ig-like_fold"/>
</dbReference>
<proteinExistence type="predicted"/>
<dbReference type="SUPFAM" id="SSF48726">
    <property type="entry name" value="Immunoglobulin"/>
    <property type="match status" value="3"/>
</dbReference>
<evidence type="ECO:0000313" key="6">
    <source>
        <dbReference type="RefSeq" id="XP_026054828.1"/>
    </source>
</evidence>
<keyword evidence="5" id="KW-1185">Reference proteome</keyword>